<proteinExistence type="predicted"/>
<dbReference type="EMBL" id="QOKV01000005">
    <property type="protein sequence ID" value="KAA0686205.1"/>
    <property type="molecule type" value="Genomic_DNA"/>
</dbReference>
<gene>
    <name evidence="1" type="ORF">DS837_10940</name>
</gene>
<accession>A0A6L3B562</accession>
<comment type="caution">
    <text evidence="1">The sequence shown here is derived from an EMBL/GenBank/DDBJ whole genome shotgun (WGS) entry which is preliminary data.</text>
</comment>
<dbReference type="RefSeq" id="WP_149164777.1">
    <property type="nucleotide sequence ID" value="NZ_QOKV01000005.1"/>
</dbReference>
<sequence>MAQDRFRAKSATVTVTREGQAVGAASGPDGGWCIVATRRPLLERLHTVQKEILEEAAAKPVRTAPRPAAPRISARPRFGKRSFWF</sequence>
<evidence type="ECO:0000313" key="2">
    <source>
        <dbReference type="Proteomes" id="UP000476837"/>
    </source>
</evidence>
<protein>
    <submittedName>
        <fullName evidence="1">Uncharacterized protein</fullName>
    </submittedName>
</protein>
<dbReference type="Proteomes" id="UP000476837">
    <property type="component" value="Unassembled WGS sequence"/>
</dbReference>
<reference evidence="1 2" key="1">
    <citation type="submission" date="2018-07" db="EMBL/GenBank/DDBJ databases">
        <title>Genome sequence of Roseomonas fauriae ATCC 49958.</title>
        <authorList>
            <person name="Sant'Anna F.H."/>
            <person name="Baldani J.I."/>
            <person name="Zilli J.E."/>
            <person name="Reis V.M."/>
            <person name="Hartmann A."/>
            <person name="Cruz L."/>
            <person name="de Souza E.M."/>
            <person name="de Oliveira Pedrosa F."/>
            <person name="Passaglia L.M.P."/>
        </authorList>
    </citation>
    <scope>NUCLEOTIDE SEQUENCE [LARGE SCALE GENOMIC DNA]</scope>
    <source>
        <strain evidence="1 2">ATCC 49958</strain>
    </source>
</reference>
<dbReference type="AlphaFoldDB" id="A0A6L3B562"/>
<evidence type="ECO:0000313" key="1">
    <source>
        <dbReference type="EMBL" id="KAA0686205.1"/>
    </source>
</evidence>
<organism evidence="1 2">
    <name type="scientific">Azospirillum brasilense</name>
    <dbReference type="NCBI Taxonomy" id="192"/>
    <lineage>
        <taxon>Bacteria</taxon>
        <taxon>Pseudomonadati</taxon>
        <taxon>Pseudomonadota</taxon>
        <taxon>Alphaproteobacteria</taxon>
        <taxon>Rhodospirillales</taxon>
        <taxon>Azospirillaceae</taxon>
        <taxon>Azospirillum</taxon>
    </lineage>
</organism>
<name>A0A6L3B562_AZOBR</name>